<evidence type="ECO:0000313" key="2">
    <source>
        <dbReference type="EMBL" id="CAH2062680.1"/>
    </source>
</evidence>
<feature type="chain" id="PRO_5045633658" description="Secreted protein" evidence="1">
    <location>
        <begin position="28"/>
        <end position="145"/>
    </location>
</feature>
<evidence type="ECO:0000256" key="1">
    <source>
        <dbReference type="SAM" id="SignalP"/>
    </source>
</evidence>
<evidence type="ECO:0000313" key="3">
    <source>
        <dbReference type="Proteomes" id="UP000837857"/>
    </source>
</evidence>
<accession>A0ABN8IP56</accession>
<organism evidence="2 3">
    <name type="scientific">Iphiclides podalirius</name>
    <name type="common">scarce swallowtail</name>
    <dbReference type="NCBI Taxonomy" id="110791"/>
    <lineage>
        <taxon>Eukaryota</taxon>
        <taxon>Metazoa</taxon>
        <taxon>Ecdysozoa</taxon>
        <taxon>Arthropoda</taxon>
        <taxon>Hexapoda</taxon>
        <taxon>Insecta</taxon>
        <taxon>Pterygota</taxon>
        <taxon>Neoptera</taxon>
        <taxon>Endopterygota</taxon>
        <taxon>Lepidoptera</taxon>
        <taxon>Glossata</taxon>
        <taxon>Ditrysia</taxon>
        <taxon>Papilionoidea</taxon>
        <taxon>Papilionidae</taxon>
        <taxon>Papilioninae</taxon>
        <taxon>Iphiclides</taxon>
    </lineage>
</organism>
<keyword evidence="1" id="KW-0732">Signal</keyword>
<sequence length="145" mass="16076">MPLTRLHIDLWAPVAFILATAVRYRSCQNDFSAPVIFVFVQSVQRQSARGQVPLRSWQEVSAAPRPCMSVMLDCLCPHQEGKGAARVRQGAQWDLINQADCTNSPADAGGGFACVLFILFIEMPKWRPIHRFPVMLTAEGSLFSG</sequence>
<name>A0ABN8IP56_9NEOP</name>
<feature type="signal peptide" evidence="1">
    <location>
        <begin position="1"/>
        <end position="27"/>
    </location>
</feature>
<feature type="non-terminal residue" evidence="2">
    <location>
        <position position="1"/>
    </location>
</feature>
<keyword evidence="3" id="KW-1185">Reference proteome</keyword>
<dbReference type="Proteomes" id="UP000837857">
    <property type="component" value="Chromosome 3"/>
</dbReference>
<dbReference type="EMBL" id="OW152815">
    <property type="protein sequence ID" value="CAH2062680.1"/>
    <property type="molecule type" value="Genomic_DNA"/>
</dbReference>
<gene>
    <name evidence="2" type="ORF">IPOD504_LOCUS12111</name>
</gene>
<reference evidence="2" key="1">
    <citation type="submission" date="2022-03" db="EMBL/GenBank/DDBJ databases">
        <authorList>
            <person name="Martin H S."/>
        </authorList>
    </citation>
    <scope>NUCLEOTIDE SEQUENCE</scope>
</reference>
<proteinExistence type="predicted"/>
<evidence type="ECO:0008006" key="4">
    <source>
        <dbReference type="Google" id="ProtNLM"/>
    </source>
</evidence>
<protein>
    <recommendedName>
        <fullName evidence="4">Secreted protein</fullName>
    </recommendedName>
</protein>